<dbReference type="GO" id="GO:0000166">
    <property type="term" value="F:nucleotide binding"/>
    <property type="evidence" value="ECO:0007669"/>
    <property type="project" value="UniProtKB-KW"/>
</dbReference>
<dbReference type="GO" id="GO:0005886">
    <property type="term" value="C:plasma membrane"/>
    <property type="evidence" value="ECO:0007669"/>
    <property type="project" value="TreeGrafter"/>
</dbReference>
<proteinExistence type="predicted"/>
<keyword evidence="1" id="KW-0547">Nucleotide-binding</keyword>
<dbReference type="STRING" id="307972.A0A2G8LQ94"/>
<keyword evidence="3" id="KW-0812">Transmembrane</keyword>
<feature type="transmembrane region" description="Helical" evidence="3">
    <location>
        <begin position="134"/>
        <end position="156"/>
    </location>
</feature>
<keyword evidence="3" id="KW-1133">Transmembrane helix</keyword>
<sequence length="205" mass="23101">MGKEVSYKVLKRLNKCNPKSCQRISQHILESRSLSSLLAVVTLLIIYGASFLVMFVYDFNIDMRSCVANAYNVTESEVTETMVNDLGLELGNETSMVCRDSKLVCHFPQYFTQCILLVMMSCAVFQQISSLTKMGLLLLMGLVYVLLMEFVTVNLYDNHDLLQRAHAGLSVTDPGLPSWGWGWGGDKHSYIPKFPGKQQCIRINI</sequence>
<dbReference type="GO" id="GO:0007189">
    <property type="term" value="P:adenylate cyclase-activating G protein-coupled receptor signaling pathway"/>
    <property type="evidence" value="ECO:0007669"/>
    <property type="project" value="TreeGrafter"/>
</dbReference>
<gene>
    <name evidence="4" type="ORF">BSL78_00629</name>
</gene>
<dbReference type="PANTHER" id="PTHR45627">
    <property type="entry name" value="ADENYLATE CYCLASE TYPE 1"/>
    <property type="match status" value="1"/>
</dbReference>
<feature type="transmembrane region" description="Helical" evidence="3">
    <location>
        <begin position="110"/>
        <end position="128"/>
    </location>
</feature>
<name>A0A2G8LQ94_STIJA</name>
<feature type="transmembrane region" description="Helical" evidence="3">
    <location>
        <begin position="37"/>
        <end position="57"/>
    </location>
</feature>
<dbReference type="GO" id="GO:0004016">
    <property type="term" value="F:adenylate cyclase activity"/>
    <property type="evidence" value="ECO:0007669"/>
    <property type="project" value="TreeGrafter"/>
</dbReference>
<keyword evidence="5" id="KW-1185">Reference proteome</keyword>
<accession>A0A2G8LQ94</accession>
<evidence type="ECO:0000313" key="4">
    <source>
        <dbReference type="EMBL" id="PIK62429.1"/>
    </source>
</evidence>
<evidence type="ECO:0000256" key="2">
    <source>
        <dbReference type="ARBA" id="ARBA00023239"/>
    </source>
</evidence>
<evidence type="ECO:0000313" key="5">
    <source>
        <dbReference type="Proteomes" id="UP000230750"/>
    </source>
</evidence>
<dbReference type="OrthoDB" id="10261550at2759"/>
<reference evidence="4 5" key="1">
    <citation type="journal article" date="2017" name="PLoS Biol.">
        <title>The sea cucumber genome provides insights into morphological evolution and visceral regeneration.</title>
        <authorList>
            <person name="Zhang X."/>
            <person name="Sun L."/>
            <person name="Yuan J."/>
            <person name="Sun Y."/>
            <person name="Gao Y."/>
            <person name="Zhang L."/>
            <person name="Li S."/>
            <person name="Dai H."/>
            <person name="Hamel J.F."/>
            <person name="Liu C."/>
            <person name="Yu Y."/>
            <person name="Liu S."/>
            <person name="Lin W."/>
            <person name="Guo K."/>
            <person name="Jin S."/>
            <person name="Xu P."/>
            <person name="Storey K.B."/>
            <person name="Huan P."/>
            <person name="Zhang T."/>
            <person name="Zhou Y."/>
            <person name="Zhang J."/>
            <person name="Lin C."/>
            <person name="Li X."/>
            <person name="Xing L."/>
            <person name="Huo D."/>
            <person name="Sun M."/>
            <person name="Wang L."/>
            <person name="Mercier A."/>
            <person name="Li F."/>
            <person name="Yang H."/>
            <person name="Xiang J."/>
        </authorList>
    </citation>
    <scope>NUCLEOTIDE SEQUENCE [LARGE SCALE GENOMIC DNA]</scope>
    <source>
        <strain evidence="4">Shaxun</strain>
        <tissue evidence="4">Muscle</tissue>
    </source>
</reference>
<dbReference type="Proteomes" id="UP000230750">
    <property type="component" value="Unassembled WGS sequence"/>
</dbReference>
<evidence type="ECO:0000256" key="3">
    <source>
        <dbReference type="SAM" id="Phobius"/>
    </source>
</evidence>
<organism evidence="4 5">
    <name type="scientific">Stichopus japonicus</name>
    <name type="common">Sea cucumber</name>
    <dbReference type="NCBI Taxonomy" id="307972"/>
    <lineage>
        <taxon>Eukaryota</taxon>
        <taxon>Metazoa</taxon>
        <taxon>Echinodermata</taxon>
        <taxon>Eleutherozoa</taxon>
        <taxon>Echinozoa</taxon>
        <taxon>Holothuroidea</taxon>
        <taxon>Aspidochirotacea</taxon>
        <taxon>Aspidochirotida</taxon>
        <taxon>Stichopodidae</taxon>
        <taxon>Apostichopus</taxon>
    </lineage>
</organism>
<protein>
    <submittedName>
        <fullName evidence="4">Uncharacterized protein</fullName>
    </submittedName>
</protein>
<dbReference type="PANTHER" id="PTHR45627:SF16">
    <property type="entry name" value="ADENYLATE CYCLASE"/>
    <property type="match status" value="1"/>
</dbReference>
<evidence type="ECO:0000256" key="1">
    <source>
        <dbReference type="ARBA" id="ARBA00022741"/>
    </source>
</evidence>
<dbReference type="EMBL" id="MRZV01000012">
    <property type="protein sequence ID" value="PIK62429.1"/>
    <property type="molecule type" value="Genomic_DNA"/>
</dbReference>
<dbReference type="AlphaFoldDB" id="A0A2G8LQ94"/>
<keyword evidence="2" id="KW-0456">Lyase</keyword>
<comment type="caution">
    <text evidence="4">The sequence shown here is derived from an EMBL/GenBank/DDBJ whole genome shotgun (WGS) entry which is preliminary data.</text>
</comment>
<keyword evidence="3" id="KW-0472">Membrane</keyword>